<protein>
    <submittedName>
        <fullName evidence="1">Uncharacterized protein</fullName>
    </submittedName>
</protein>
<reference evidence="1" key="1">
    <citation type="submission" date="2014-09" db="EMBL/GenBank/DDBJ databases">
        <authorList>
            <person name="Magalhaes I.L.F."/>
            <person name="Oliveira U."/>
            <person name="Santos F.R."/>
            <person name="Vidigal T.H.D.A."/>
            <person name="Brescovit A.D."/>
            <person name="Santos A.J."/>
        </authorList>
    </citation>
    <scope>NUCLEOTIDE SEQUENCE</scope>
    <source>
        <tissue evidence="1">Shoot tissue taken approximately 20 cm above the soil surface</tissue>
    </source>
</reference>
<sequence length="41" mass="4854">MMHSVFHPTNPFILSASVRSTKILLWFEDPALLEWKILPRM</sequence>
<dbReference type="EMBL" id="GBRH01257302">
    <property type="protein sequence ID" value="JAD40593.1"/>
    <property type="molecule type" value="Transcribed_RNA"/>
</dbReference>
<name>A0A0A8ZSG7_ARUDO</name>
<dbReference type="AlphaFoldDB" id="A0A0A8ZSG7"/>
<evidence type="ECO:0000313" key="1">
    <source>
        <dbReference type="EMBL" id="JAD40593.1"/>
    </source>
</evidence>
<organism evidence="1">
    <name type="scientific">Arundo donax</name>
    <name type="common">Giant reed</name>
    <name type="synonym">Donax arundinaceus</name>
    <dbReference type="NCBI Taxonomy" id="35708"/>
    <lineage>
        <taxon>Eukaryota</taxon>
        <taxon>Viridiplantae</taxon>
        <taxon>Streptophyta</taxon>
        <taxon>Embryophyta</taxon>
        <taxon>Tracheophyta</taxon>
        <taxon>Spermatophyta</taxon>
        <taxon>Magnoliopsida</taxon>
        <taxon>Liliopsida</taxon>
        <taxon>Poales</taxon>
        <taxon>Poaceae</taxon>
        <taxon>PACMAD clade</taxon>
        <taxon>Arundinoideae</taxon>
        <taxon>Arundineae</taxon>
        <taxon>Arundo</taxon>
    </lineage>
</organism>
<proteinExistence type="predicted"/>
<accession>A0A0A8ZSG7</accession>
<reference evidence="1" key="2">
    <citation type="journal article" date="2015" name="Data Brief">
        <title>Shoot transcriptome of the giant reed, Arundo donax.</title>
        <authorList>
            <person name="Barrero R.A."/>
            <person name="Guerrero F.D."/>
            <person name="Moolhuijzen P."/>
            <person name="Goolsby J.A."/>
            <person name="Tidwell J."/>
            <person name="Bellgard S.E."/>
            <person name="Bellgard M.I."/>
        </authorList>
    </citation>
    <scope>NUCLEOTIDE SEQUENCE</scope>
    <source>
        <tissue evidence="1">Shoot tissue taken approximately 20 cm above the soil surface</tissue>
    </source>
</reference>